<dbReference type="GO" id="GO:0003677">
    <property type="term" value="F:DNA binding"/>
    <property type="evidence" value="ECO:0007669"/>
    <property type="project" value="TreeGrafter"/>
</dbReference>
<keyword evidence="7" id="KW-1185">Reference proteome</keyword>
<dbReference type="SMART" id="SM00487">
    <property type="entry name" value="DEXDc"/>
    <property type="match status" value="1"/>
</dbReference>
<dbReference type="GeneID" id="36835658"/>
<dbReference type="SUPFAM" id="SSF52540">
    <property type="entry name" value="P-loop containing nucleoside triphosphate hydrolases"/>
    <property type="match status" value="1"/>
</dbReference>
<dbReference type="GO" id="GO:0140097">
    <property type="term" value="F:catalytic activity, acting on DNA"/>
    <property type="evidence" value="ECO:0007669"/>
    <property type="project" value="UniProtKB-ARBA"/>
</dbReference>
<organism evidence="6 7">
    <name type="scientific">Metallosphaera hakonensis JCM 8857 = DSM 7519</name>
    <dbReference type="NCBI Taxonomy" id="1293036"/>
    <lineage>
        <taxon>Archaea</taxon>
        <taxon>Thermoproteota</taxon>
        <taxon>Thermoprotei</taxon>
        <taxon>Sulfolobales</taxon>
        <taxon>Sulfolobaceae</taxon>
        <taxon>Metallosphaera</taxon>
    </lineage>
</organism>
<comment type="similarity">
    <text evidence="3">Belongs to the Lhr helicase family. Lhr-Core subfamily.</text>
</comment>
<gene>
    <name evidence="6" type="ORF">DFR87_09910</name>
</gene>
<dbReference type="InterPro" id="IPR001650">
    <property type="entry name" value="Helicase_C-like"/>
</dbReference>
<dbReference type="AlphaFoldDB" id="A0A2U9IVB2"/>
<feature type="domain" description="Helicase ATP-binding" evidence="4">
    <location>
        <begin position="29"/>
        <end position="207"/>
    </location>
</feature>
<name>A0A2U9IVB2_9CREN</name>
<dbReference type="PANTHER" id="PTHR47962:SF5">
    <property type="entry name" value="ATP-DEPENDENT HELICASE LHR-RELATED"/>
    <property type="match status" value="1"/>
</dbReference>
<proteinExistence type="inferred from homology"/>
<evidence type="ECO:0000313" key="6">
    <source>
        <dbReference type="EMBL" id="AWR99945.1"/>
    </source>
</evidence>
<evidence type="ECO:0000259" key="4">
    <source>
        <dbReference type="PROSITE" id="PS51192"/>
    </source>
</evidence>
<evidence type="ECO:0000313" key="7">
    <source>
        <dbReference type="Proteomes" id="UP000247586"/>
    </source>
</evidence>
<dbReference type="RefSeq" id="WP_054836252.1">
    <property type="nucleotide sequence ID" value="NZ_BBBA01000002.1"/>
</dbReference>
<dbReference type="OrthoDB" id="372104at2157"/>
<accession>A0A2U9IVB2</accession>
<dbReference type="PROSITE" id="PS51192">
    <property type="entry name" value="HELICASE_ATP_BIND_1"/>
    <property type="match status" value="1"/>
</dbReference>
<feature type="domain" description="Helicase C-terminal" evidence="5">
    <location>
        <begin position="238"/>
        <end position="381"/>
    </location>
</feature>
<dbReference type="Pfam" id="PF00270">
    <property type="entry name" value="DEAD"/>
    <property type="match status" value="1"/>
</dbReference>
<dbReference type="InterPro" id="IPR011545">
    <property type="entry name" value="DEAD/DEAH_box_helicase_dom"/>
</dbReference>
<keyword evidence="1" id="KW-0547">Nucleotide-binding</keyword>
<evidence type="ECO:0000259" key="5">
    <source>
        <dbReference type="PROSITE" id="PS51194"/>
    </source>
</evidence>
<dbReference type="InterPro" id="IPR014001">
    <property type="entry name" value="Helicase_ATP-bd"/>
</dbReference>
<dbReference type="Pfam" id="PF00271">
    <property type="entry name" value="Helicase_C"/>
    <property type="match status" value="1"/>
</dbReference>
<keyword evidence="6" id="KW-0347">Helicase</keyword>
<keyword evidence="6" id="KW-0378">Hydrolase</keyword>
<dbReference type="KEGG" id="mhk:DFR87_09910"/>
<protein>
    <submittedName>
        <fullName evidence="6">ATP-dependent helicase</fullName>
    </submittedName>
</protein>
<reference evidence="6" key="1">
    <citation type="submission" date="2018-05" db="EMBL/GenBank/DDBJ databases">
        <title>Complete Genome Sequences of Extremely Thermoacidophilic, Metal-Mobilizing Type-Strain Members of the Archaeal Family Sulfolobaceae: Acidianus brierleyi DSM-1651T, Acidianus sulfidivorans DSM-18786T, Metallosphaera hakonensis DSM-7519T, and Metallosphaera prunae DSM-10039T.</title>
        <authorList>
            <person name="Counts J.A."/>
            <person name="Kelly R.M."/>
        </authorList>
    </citation>
    <scope>NUCLEOTIDE SEQUENCE [LARGE SCALE GENOMIC DNA]</scope>
    <source>
        <strain evidence="6">HO1-1</strain>
    </source>
</reference>
<sequence>MSDGLNSKILNLMRERNWTKMTRIQEIAIKPILNGHNTLIIAPTGFGKTEAAILPILSLMSDSDQKPVSIIYITPLKALINDLTIRIDRWASKLGYLVNRKHGEVPQKEKNMRLKKAPHILVTTPEGLEIDMDWASKFRENYKNVNWVVIDEIHELIGSKRGAQLFVLLERLKDFSGRDFQRIGLSATISNQELVASTLFGSSKRPRSIVKADVGKEFKLRIKKISSTGDLWYESAKAIRESLEPPTLVFTNSRFLTERLHEELEKLGERGIYVHHSSISRDSKNHAEENLRSGKAGAVLCTKTLELGIDVGKVKKIIMYRPPPSVASFLQRLGRSGHCVGGVPYGEIICVQSFDCLEALAIYSLSKRGKLEPPRQIRPLDVVAREILGMLLQYSSVSVERLFSVITSSYIYKDLSKEDFLELISYLQRNNLVVRDGEELKLGKAFFKIWTFNKNNNFAWARNFSEFFSLISNDETFILRSGERIIGDIDAIYVYKHIRPGDLIRISGKLWKVIRIHNGIMSIDLSPAERGEGEIPIWKGEGVPKSALIPKEIEVTLRDGKALESEVLDETAKSELSNLMSKYGDRVPLPSSRVIYVTMTDKEIVYSTLIDEKIANTIAHMLMYLASSKYTLNVYTRASIYGFSVSVTERDLLRELLSMKEEKIKRILLRSILRSPLFISVEKEIQASFGKIGKIDPKQDRYVVKESLRQTVRRYFNIKGTMKIIRKIRNGDIKIVRLDNLTPLSEAVLSHAPLKPWISGINVLIYDSLKGGAYTAQEISEMLSIPPKSLEIKLKQMRKIGSKYRVTSFVDVDSKEIRWCTVNELKELVNSDDFYTSFAPLNMNETFIAEMKPVEGTGSTEVIFKPCQIVENPEEFAKRIPMEEIGELKVIDPVDPVICNMSPRYYFVRRDIVPYLLLNATAYIQNLKYT</sequence>
<evidence type="ECO:0000256" key="2">
    <source>
        <dbReference type="ARBA" id="ARBA00022840"/>
    </source>
</evidence>
<dbReference type="GO" id="GO:0016887">
    <property type="term" value="F:ATP hydrolysis activity"/>
    <property type="evidence" value="ECO:0007669"/>
    <property type="project" value="TreeGrafter"/>
</dbReference>
<keyword evidence="2" id="KW-0067">ATP-binding</keyword>
<dbReference type="STRING" id="1293036.GCA_001315825_00643"/>
<dbReference type="EMBL" id="CP029287">
    <property type="protein sequence ID" value="AWR99945.1"/>
    <property type="molecule type" value="Genomic_DNA"/>
</dbReference>
<dbReference type="Proteomes" id="UP000247586">
    <property type="component" value="Chromosome"/>
</dbReference>
<evidence type="ECO:0000256" key="1">
    <source>
        <dbReference type="ARBA" id="ARBA00022741"/>
    </source>
</evidence>
<dbReference type="PANTHER" id="PTHR47962">
    <property type="entry name" value="ATP-DEPENDENT HELICASE LHR-RELATED-RELATED"/>
    <property type="match status" value="1"/>
</dbReference>
<dbReference type="InterPro" id="IPR017170">
    <property type="entry name" value="Lhr-like"/>
</dbReference>
<dbReference type="GO" id="GO:0005524">
    <property type="term" value="F:ATP binding"/>
    <property type="evidence" value="ECO:0007669"/>
    <property type="project" value="UniProtKB-KW"/>
</dbReference>
<dbReference type="SMART" id="SM00490">
    <property type="entry name" value="HELICc"/>
    <property type="match status" value="1"/>
</dbReference>
<dbReference type="GO" id="GO:0004386">
    <property type="term" value="F:helicase activity"/>
    <property type="evidence" value="ECO:0007669"/>
    <property type="project" value="UniProtKB-KW"/>
</dbReference>
<dbReference type="InterPro" id="IPR027417">
    <property type="entry name" value="P-loop_NTPase"/>
</dbReference>
<dbReference type="InterPro" id="IPR052511">
    <property type="entry name" value="ATP-dep_Helicase"/>
</dbReference>
<evidence type="ECO:0000256" key="3">
    <source>
        <dbReference type="ARBA" id="ARBA00093467"/>
    </source>
</evidence>
<dbReference type="PROSITE" id="PS51194">
    <property type="entry name" value="HELICASE_CTER"/>
    <property type="match status" value="1"/>
</dbReference>
<dbReference type="PIRSF" id="PIRSF037307">
    <property type="entry name" value="Lhr-like_helic_prd"/>
    <property type="match status" value="1"/>
</dbReference>
<dbReference type="Gene3D" id="3.40.50.300">
    <property type="entry name" value="P-loop containing nucleotide triphosphate hydrolases"/>
    <property type="match status" value="2"/>
</dbReference>